<dbReference type="Proteomes" id="UP000790709">
    <property type="component" value="Unassembled WGS sequence"/>
</dbReference>
<reference evidence="1" key="1">
    <citation type="journal article" date="2021" name="New Phytol.">
        <title>Evolutionary innovations through gain and loss of genes in the ectomycorrhizal Boletales.</title>
        <authorList>
            <person name="Wu G."/>
            <person name="Miyauchi S."/>
            <person name="Morin E."/>
            <person name="Kuo A."/>
            <person name="Drula E."/>
            <person name="Varga T."/>
            <person name="Kohler A."/>
            <person name="Feng B."/>
            <person name="Cao Y."/>
            <person name="Lipzen A."/>
            <person name="Daum C."/>
            <person name="Hundley H."/>
            <person name="Pangilinan J."/>
            <person name="Johnson J."/>
            <person name="Barry K."/>
            <person name="LaButti K."/>
            <person name="Ng V."/>
            <person name="Ahrendt S."/>
            <person name="Min B."/>
            <person name="Choi I.G."/>
            <person name="Park H."/>
            <person name="Plett J.M."/>
            <person name="Magnuson J."/>
            <person name="Spatafora J.W."/>
            <person name="Nagy L.G."/>
            <person name="Henrissat B."/>
            <person name="Grigoriev I.V."/>
            <person name="Yang Z.L."/>
            <person name="Xu J."/>
            <person name="Martin F.M."/>
        </authorList>
    </citation>
    <scope>NUCLEOTIDE SEQUENCE</scope>
    <source>
        <strain evidence="1">KUC20120723A-06</strain>
    </source>
</reference>
<organism evidence="1 2">
    <name type="scientific">Leucogyrophana mollusca</name>
    <dbReference type="NCBI Taxonomy" id="85980"/>
    <lineage>
        <taxon>Eukaryota</taxon>
        <taxon>Fungi</taxon>
        <taxon>Dikarya</taxon>
        <taxon>Basidiomycota</taxon>
        <taxon>Agaricomycotina</taxon>
        <taxon>Agaricomycetes</taxon>
        <taxon>Agaricomycetidae</taxon>
        <taxon>Boletales</taxon>
        <taxon>Boletales incertae sedis</taxon>
        <taxon>Leucogyrophana</taxon>
    </lineage>
</organism>
<keyword evidence="2" id="KW-1185">Reference proteome</keyword>
<name>A0ACB8BND1_9AGAM</name>
<accession>A0ACB8BND1</accession>
<gene>
    <name evidence="1" type="ORF">BV22DRAFT_274280</name>
</gene>
<proteinExistence type="predicted"/>
<evidence type="ECO:0000313" key="1">
    <source>
        <dbReference type="EMBL" id="KAH7927426.1"/>
    </source>
</evidence>
<comment type="caution">
    <text evidence="1">The sequence shown here is derived from an EMBL/GenBank/DDBJ whole genome shotgun (WGS) entry which is preliminary data.</text>
</comment>
<evidence type="ECO:0000313" key="2">
    <source>
        <dbReference type="Proteomes" id="UP000790709"/>
    </source>
</evidence>
<dbReference type="EMBL" id="MU266366">
    <property type="protein sequence ID" value="KAH7927426.1"/>
    <property type="molecule type" value="Genomic_DNA"/>
</dbReference>
<protein>
    <submittedName>
        <fullName evidence="1">Uncharacterized protein</fullName>
    </submittedName>
</protein>
<sequence>MPWHHDTETLPDFDMTVNKIYSQRIRQERDLPSDWHPQGITQFRCSWILASGWTKCFLQCVCCPRRSSHGYQPPCQDSGQCRARSSSGLGGCRSCRSKREPQPEAMVKRGYSSSRRQADVEACNLSSGLDSLQYLDLLPRMTDSYLTFVPKRCTLVVPA</sequence>